<dbReference type="GO" id="GO:0004519">
    <property type="term" value="F:endonuclease activity"/>
    <property type="evidence" value="ECO:0007669"/>
    <property type="project" value="UniProtKB-UniRule"/>
</dbReference>
<keyword evidence="11" id="KW-0732">Signal</keyword>
<keyword evidence="5 10" id="KW-0255">Endonuclease</keyword>
<sequence>MRLLNSYYKATLKFLLLTVFISCIAACSNDDSNGGDSSQSGEAYWKISSTVKSASGSSAIIITGTPGTIWNAEITEGTTWCSFSSNDLTLSSKSGEVKDGLNVLYVYYNSNTSKEQRVAKISIQFADQEAKVFDLVQLSESQQNLPAFKLWAEVPDFKENANYQYVTHYALLNDKTIRNYSICFDKTKKAALWVAYPIHTAYLKGSGERTDRWAFDPIIPQSYQADCTLKSYGGSYDRGHQLPSADRLGTDEMNAQTFYMSNMTPQLNRLNQDMWAKLETKVRANNCSDTLYVVTGAYFGAGATTTTDGAKNTVPVPTNYFKVLLRTKSGKTGKNIKDCSDSELISIGFWVDHKSYGNIEPPKSICTSVADIESKTGFTFFPQVSSSVKKQNNPSQWGIN</sequence>
<reference evidence="14 16" key="1">
    <citation type="submission" date="2015-09" db="EMBL/GenBank/DDBJ databases">
        <authorList>
            <consortium name="Pathogen Informatics"/>
        </authorList>
    </citation>
    <scope>NUCLEOTIDE SEQUENCE [LARGE SCALE GENOMIC DNA]</scope>
    <source>
        <strain evidence="14 16">2789STDY5834846</strain>
    </source>
</reference>
<dbReference type="InterPro" id="IPR044929">
    <property type="entry name" value="DNA/RNA_non-sp_Endonuclease_sf"/>
</dbReference>
<dbReference type="InterPro" id="IPR020821">
    <property type="entry name" value="ENPP1-3/EXOG-like_nuc-like"/>
</dbReference>
<feature type="domain" description="DNA/RNA non-specific endonuclease/pyrophosphatase/phosphodiesterase" evidence="13">
    <location>
        <begin position="176"/>
        <end position="387"/>
    </location>
</feature>
<dbReference type="EMBL" id="CP103141">
    <property type="protein sequence ID" value="UVQ76124.1"/>
    <property type="molecule type" value="Genomic_DNA"/>
</dbReference>
<dbReference type="RefSeq" id="WP_055269054.1">
    <property type="nucleotide sequence ID" value="NZ_CABMFH010000003.1"/>
</dbReference>
<keyword evidence="7" id="KW-0460">Magnesium</keyword>
<evidence type="ECO:0000256" key="5">
    <source>
        <dbReference type="ARBA" id="ARBA00022759"/>
    </source>
</evidence>
<accession>A0A174I2G1</accession>
<dbReference type="PROSITE" id="PS01070">
    <property type="entry name" value="NUCLEASE_NON_SPEC"/>
    <property type="match status" value="1"/>
</dbReference>
<evidence type="ECO:0000313" key="15">
    <source>
        <dbReference type="EMBL" id="UVQ76124.1"/>
    </source>
</evidence>
<evidence type="ECO:0000256" key="6">
    <source>
        <dbReference type="ARBA" id="ARBA00022801"/>
    </source>
</evidence>
<evidence type="ECO:0000256" key="1">
    <source>
        <dbReference type="ARBA" id="ARBA00001946"/>
    </source>
</evidence>
<dbReference type="SMART" id="SM00477">
    <property type="entry name" value="NUC"/>
    <property type="match status" value="1"/>
</dbReference>
<evidence type="ECO:0000256" key="11">
    <source>
        <dbReference type="SAM" id="SignalP"/>
    </source>
</evidence>
<evidence type="ECO:0000256" key="7">
    <source>
        <dbReference type="ARBA" id="ARBA00022842"/>
    </source>
</evidence>
<dbReference type="GO" id="GO:0046872">
    <property type="term" value="F:metal ion binding"/>
    <property type="evidence" value="ECO:0007669"/>
    <property type="project" value="UniProtKB-KW"/>
</dbReference>
<dbReference type="SMART" id="SM00892">
    <property type="entry name" value="Endonuclease_NS"/>
    <property type="match status" value="1"/>
</dbReference>
<feature type="binding site" evidence="9">
    <location>
        <position position="271"/>
    </location>
    <ligand>
        <name>Mg(2+)</name>
        <dbReference type="ChEBI" id="CHEBI:18420"/>
        <note>catalytic</note>
    </ligand>
</feature>
<keyword evidence="3 10" id="KW-0540">Nuclease</keyword>
<accession>A0A3E5GLL2</accession>
<evidence type="ECO:0000259" key="13">
    <source>
        <dbReference type="SMART" id="SM00892"/>
    </source>
</evidence>
<dbReference type="Proteomes" id="UP000095606">
    <property type="component" value="Unassembled WGS sequence"/>
</dbReference>
<protein>
    <recommendedName>
        <fullName evidence="10">Endonuclease</fullName>
        <ecNumber evidence="10">3.1.30.-</ecNumber>
    </recommendedName>
</protein>
<evidence type="ECO:0000313" key="17">
    <source>
        <dbReference type="Proteomes" id="UP001060104"/>
    </source>
</evidence>
<organism evidence="14 16">
    <name type="scientific">Bacteroides faecis</name>
    <dbReference type="NCBI Taxonomy" id="674529"/>
    <lineage>
        <taxon>Bacteria</taxon>
        <taxon>Pseudomonadati</taxon>
        <taxon>Bacteroidota</taxon>
        <taxon>Bacteroidia</taxon>
        <taxon>Bacteroidales</taxon>
        <taxon>Bacteroidaceae</taxon>
        <taxon>Bacteroides</taxon>
    </lineage>
</organism>
<dbReference type="GO" id="GO:0016787">
    <property type="term" value="F:hydrolase activity"/>
    <property type="evidence" value="ECO:0007669"/>
    <property type="project" value="UniProtKB-KW"/>
</dbReference>
<keyword evidence="17" id="KW-1185">Reference proteome</keyword>
<feature type="chain" id="PRO_5041045418" description="Endonuclease" evidence="11">
    <location>
        <begin position="26"/>
        <end position="400"/>
    </location>
</feature>
<comment type="cofactor">
    <cofactor evidence="1 10">
        <name>Mg(2+)</name>
        <dbReference type="ChEBI" id="CHEBI:18420"/>
    </cofactor>
</comment>
<dbReference type="AlphaFoldDB" id="A0A174I2G1"/>
<evidence type="ECO:0000256" key="2">
    <source>
        <dbReference type="ARBA" id="ARBA00010052"/>
    </source>
</evidence>
<evidence type="ECO:0000313" key="14">
    <source>
        <dbReference type="EMBL" id="CUO80641.1"/>
    </source>
</evidence>
<dbReference type="InterPro" id="IPR040255">
    <property type="entry name" value="Non-specific_endonuclease"/>
</dbReference>
<evidence type="ECO:0000256" key="4">
    <source>
        <dbReference type="ARBA" id="ARBA00022723"/>
    </source>
</evidence>
<dbReference type="EC" id="3.1.30.-" evidence="10"/>
<feature type="signal peptide" evidence="11">
    <location>
        <begin position="1"/>
        <end position="25"/>
    </location>
</feature>
<dbReference type="InterPro" id="IPR044925">
    <property type="entry name" value="His-Me_finger_sf"/>
</dbReference>
<proteinExistence type="inferred from homology"/>
<dbReference type="GO" id="GO:0003676">
    <property type="term" value="F:nucleic acid binding"/>
    <property type="evidence" value="ECO:0007669"/>
    <property type="project" value="InterPro"/>
</dbReference>
<reference evidence="15" key="2">
    <citation type="submission" date="2022-08" db="EMBL/GenBank/DDBJ databases">
        <title>Genome Sequencing of Bacteroides fragilis Group Isolates with Nanopore Technology.</title>
        <authorList>
            <person name="Tisza M.J."/>
            <person name="Smith D."/>
            <person name="Dekker J.P."/>
        </authorList>
    </citation>
    <scope>NUCLEOTIDE SEQUENCE</scope>
    <source>
        <strain evidence="15">BFG-527</strain>
    </source>
</reference>
<evidence type="ECO:0000256" key="3">
    <source>
        <dbReference type="ARBA" id="ARBA00022722"/>
    </source>
</evidence>
<evidence type="ECO:0000259" key="12">
    <source>
        <dbReference type="SMART" id="SM00477"/>
    </source>
</evidence>
<dbReference type="GeneID" id="69588334"/>
<gene>
    <name evidence="14" type="primary">nucA_1</name>
    <name evidence="14" type="ORF">ERS852461_01159</name>
    <name evidence="15" type="ORF">NXY30_07025</name>
</gene>
<dbReference type="Gene3D" id="3.40.570.10">
    <property type="entry name" value="Extracellular Endonuclease, subunit A"/>
    <property type="match status" value="1"/>
</dbReference>
<evidence type="ECO:0000256" key="9">
    <source>
        <dbReference type="PIRSR" id="PIRSR640255-2"/>
    </source>
</evidence>
<dbReference type="InterPro" id="IPR018524">
    <property type="entry name" value="DNA/RNA_endonuclease_AS"/>
</dbReference>
<dbReference type="EMBL" id="CZAE01000004">
    <property type="protein sequence ID" value="CUO80641.1"/>
    <property type="molecule type" value="Genomic_DNA"/>
</dbReference>
<feature type="domain" description="ENPP1-3/EXOG-like endonuclease/phosphodiesterase" evidence="12">
    <location>
        <begin position="177"/>
        <end position="387"/>
    </location>
</feature>
<dbReference type="CDD" id="cd00091">
    <property type="entry name" value="NUC"/>
    <property type="match status" value="1"/>
</dbReference>
<dbReference type="Proteomes" id="UP001060104">
    <property type="component" value="Chromosome"/>
</dbReference>
<name>A0A174I2G1_9BACE</name>
<keyword evidence="6 10" id="KW-0378">Hydrolase</keyword>
<dbReference type="Pfam" id="PF01223">
    <property type="entry name" value="Endonuclease_NS"/>
    <property type="match status" value="1"/>
</dbReference>
<evidence type="ECO:0000256" key="10">
    <source>
        <dbReference type="RuleBase" id="RU366055"/>
    </source>
</evidence>
<evidence type="ECO:0000313" key="16">
    <source>
        <dbReference type="Proteomes" id="UP000095606"/>
    </source>
</evidence>
<dbReference type="PANTHER" id="PTHR13966:SF5">
    <property type="entry name" value="ENDONUCLEASE G, MITOCHONDRIAL"/>
    <property type="match status" value="1"/>
</dbReference>
<dbReference type="SUPFAM" id="SSF54060">
    <property type="entry name" value="His-Me finger endonucleases"/>
    <property type="match status" value="1"/>
</dbReference>
<evidence type="ECO:0000256" key="8">
    <source>
        <dbReference type="PIRSR" id="PIRSR640255-1"/>
    </source>
</evidence>
<keyword evidence="4 9" id="KW-0479">Metal-binding</keyword>
<feature type="active site" description="Proton acceptor" evidence="8">
    <location>
        <position position="240"/>
    </location>
</feature>
<comment type="similarity">
    <text evidence="2 10">Belongs to the DNA/RNA non-specific endonuclease family.</text>
</comment>
<dbReference type="PANTHER" id="PTHR13966">
    <property type="entry name" value="ENDONUCLEASE RELATED"/>
    <property type="match status" value="1"/>
</dbReference>
<dbReference type="InterPro" id="IPR001604">
    <property type="entry name" value="Endo_G_ENPP1-like_dom"/>
</dbReference>